<evidence type="ECO:0000313" key="2">
    <source>
        <dbReference type="Proteomes" id="UP000003676"/>
    </source>
</evidence>
<protein>
    <submittedName>
        <fullName evidence="1">Uncharacterized protein</fullName>
    </submittedName>
</protein>
<reference evidence="1 2" key="1">
    <citation type="submission" date="2008-10" db="EMBL/GenBank/DDBJ databases">
        <title>Draft genome sequence of Desulvovibrio piger (ATCC 29098).</title>
        <authorList>
            <person name="Sudarsanam P."/>
            <person name="Ley R."/>
            <person name="Guruge J."/>
            <person name="Turnbaugh P.J."/>
            <person name="Mahowald M."/>
            <person name="Liep D."/>
            <person name="Gordon J."/>
        </authorList>
    </citation>
    <scope>NUCLEOTIDE SEQUENCE [LARGE SCALE GENOMIC DNA]</scope>
    <source>
        <strain evidence="1 2">ATCC 29098</strain>
    </source>
</reference>
<dbReference type="HOGENOM" id="CLU_2952937_0_0_7"/>
<sequence length="59" mass="6661">MHGDPPAVSAVPEQKCRLSRCGASVKYHSINLKIKNKKIRFPQNRKRGEKMLARRAGMA</sequence>
<proteinExistence type="predicted"/>
<evidence type="ECO:0000313" key="1">
    <source>
        <dbReference type="EMBL" id="EEB34037.1"/>
    </source>
</evidence>
<dbReference type="AlphaFoldDB" id="B6WSL4"/>
<organism evidence="1 2">
    <name type="scientific">Desulfovibrio piger ATCC 29098</name>
    <dbReference type="NCBI Taxonomy" id="411464"/>
    <lineage>
        <taxon>Bacteria</taxon>
        <taxon>Pseudomonadati</taxon>
        <taxon>Thermodesulfobacteriota</taxon>
        <taxon>Desulfovibrionia</taxon>
        <taxon>Desulfovibrionales</taxon>
        <taxon>Desulfovibrionaceae</taxon>
        <taxon>Desulfovibrio</taxon>
    </lineage>
</organism>
<dbReference type="Proteomes" id="UP000003676">
    <property type="component" value="Unassembled WGS sequence"/>
</dbReference>
<gene>
    <name evidence="1" type="ORF">DESPIG_01003</name>
</gene>
<dbReference type="EMBL" id="ABXU01000027">
    <property type="protein sequence ID" value="EEB34037.1"/>
    <property type="molecule type" value="Genomic_DNA"/>
</dbReference>
<reference evidence="1 2" key="2">
    <citation type="submission" date="2008-10" db="EMBL/GenBank/DDBJ databases">
        <authorList>
            <person name="Fulton L."/>
            <person name="Clifton S."/>
            <person name="Fulton B."/>
            <person name="Xu J."/>
            <person name="Minx P."/>
            <person name="Pepin K.H."/>
            <person name="Johnson M."/>
            <person name="Bhonagiri V."/>
            <person name="Nash W.E."/>
            <person name="Mardis E.R."/>
            <person name="Wilson R.K."/>
        </authorList>
    </citation>
    <scope>NUCLEOTIDE SEQUENCE [LARGE SCALE GENOMIC DNA]</scope>
    <source>
        <strain evidence="1 2">ATCC 29098</strain>
    </source>
</reference>
<comment type="caution">
    <text evidence="1">The sequence shown here is derived from an EMBL/GenBank/DDBJ whole genome shotgun (WGS) entry which is preliminary data.</text>
</comment>
<accession>B6WSL4</accession>
<name>B6WSL4_9BACT</name>